<feature type="compositionally biased region" description="Basic and acidic residues" evidence="1">
    <location>
        <begin position="238"/>
        <end position="251"/>
    </location>
</feature>
<feature type="chain" id="PRO_5043483494" evidence="2">
    <location>
        <begin position="41"/>
        <end position="251"/>
    </location>
</feature>
<proteinExistence type="predicted"/>
<sequence length="251" mass="27188">MNDSGGYVRSHAGQEWTVRAEIRLPLLLLSTLQVLPPSSACPSLCPVRLLQFKLLQQKCHSSAVSDPKNTKQTLDARIVGATSRGPPSRLALSQCPGRGTHGSGVQWPSECVVIGPVLKTNELFTDPRGLLNMSCTNVELRQIVHHNTQDPSKDLWHTVPLLTHGCTITPSSFIYPFPPSTAALHLFGSALPSPSLQHNFLTHFLSPPWPPDQSLQDGIALGSGEGARTSNGGMKGSQLKEGERKRQIERG</sequence>
<reference evidence="3 4" key="1">
    <citation type="submission" date="2024-04" db="EMBL/GenBank/DDBJ databases">
        <authorList>
            <person name="Waldvogel A.-M."/>
            <person name="Schoenle A."/>
        </authorList>
    </citation>
    <scope>NUCLEOTIDE SEQUENCE [LARGE SCALE GENOMIC DNA]</scope>
</reference>
<keyword evidence="2" id="KW-0732">Signal</keyword>
<name>A0AAV2J546_KNICA</name>
<evidence type="ECO:0000313" key="4">
    <source>
        <dbReference type="Proteomes" id="UP001497482"/>
    </source>
</evidence>
<dbReference type="AlphaFoldDB" id="A0AAV2J546"/>
<gene>
    <name evidence="3" type="ORF">KC01_LOCUS2787</name>
</gene>
<evidence type="ECO:0000313" key="3">
    <source>
        <dbReference type="EMBL" id="CAL1570504.1"/>
    </source>
</evidence>
<dbReference type="Proteomes" id="UP001497482">
    <property type="component" value="Chromosome 10"/>
</dbReference>
<organism evidence="3 4">
    <name type="scientific">Knipowitschia caucasica</name>
    <name type="common">Caucasian dwarf goby</name>
    <name type="synonym">Pomatoschistus caucasicus</name>
    <dbReference type="NCBI Taxonomy" id="637954"/>
    <lineage>
        <taxon>Eukaryota</taxon>
        <taxon>Metazoa</taxon>
        <taxon>Chordata</taxon>
        <taxon>Craniata</taxon>
        <taxon>Vertebrata</taxon>
        <taxon>Euteleostomi</taxon>
        <taxon>Actinopterygii</taxon>
        <taxon>Neopterygii</taxon>
        <taxon>Teleostei</taxon>
        <taxon>Neoteleostei</taxon>
        <taxon>Acanthomorphata</taxon>
        <taxon>Gobiaria</taxon>
        <taxon>Gobiiformes</taxon>
        <taxon>Gobioidei</taxon>
        <taxon>Gobiidae</taxon>
        <taxon>Gobiinae</taxon>
        <taxon>Knipowitschia</taxon>
    </lineage>
</organism>
<accession>A0AAV2J546</accession>
<evidence type="ECO:0000256" key="1">
    <source>
        <dbReference type="SAM" id="MobiDB-lite"/>
    </source>
</evidence>
<feature type="region of interest" description="Disordered" evidence="1">
    <location>
        <begin position="214"/>
        <end position="251"/>
    </location>
</feature>
<keyword evidence="4" id="KW-1185">Reference proteome</keyword>
<feature type="signal peptide" evidence="2">
    <location>
        <begin position="1"/>
        <end position="40"/>
    </location>
</feature>
<protein>
    <submittedName>
        <fullName evidence="3">Uncharacterized protein</fullName>
    </submittedName>
</protein>
<dbReference type="EMBL" id="OZ035832">
    <property type="protein sequence ID" value="CAL1570504.1"/>
    <property type="molecule type" value="Genomic_DNA"/>
</dbReference>
<evidence type="ECO:0000256" key="2">
    <source>
        <dbReference type="SAM" id="SignalP"/>
    </source>
</evidence>